<protein>
    <recommendedName>
        <fullName evidence="3">Telomere length regulation protein conserved domain-containing protein</fullName>
    </recommendedName>
</protein>
<feature type="compositionally biased region" description="Acidic residues" evidence="2">
    <location>
        <begin position="512"/>
        <end position="523"/>
    </location>
</feature>
<proteinExistence type="inferred from homology"/>
<accession>A0A6A7BRH5</accession>
<evidence type="ECO:0000256" key="1">
    <source>
        <dbReference type="ARBA" id="ARBA00006133"/>
    </source>
</evidence>
<organism evidence="4 5">
    <name type="scientific">Piedraia hortae CBS 480.64</name>
    <dbReference type="NCBI Taxonomy" id="1314780"/>
    <lineage>
        <taxon>Eukaryota</taxon>
        <taxon>Fungi</taxon>
        <taxon>Dikarya</taxon>
        <taxon>Ascomycota</taxon>
        <taxon>Pezizomycotina</taxon>
        <taxon>Dothideomycetes</taxon>
        <taxon>Dothideomycetidae</taxon>
        <taxon>Capnodiales</taxon>
        <taxon>Piedraiaceae</taxon>
        <taxon>Piedraia</taxon>
    </lineage>
</organism>
<keyword evidence="5" id="KW-1185">Reference proteome</keyword>
<feature type="region of interest" description="Disordered" evidence="2">
    <location>
        <begin position="728"/>
        <end position="753"/>
    </location>
</feature>
<dbReference type="Gene3D" id="1.25.40.720">
    <property type="entry name" value="Telomere length regulation protein 2, C-terminal domain"/>
    <property type="match status" value="1"/>
</dbReference>
<evidence type="ECO:0000313" key="4">
    <source>
        <dbReference type="EMBL" id="KAF2857692.1"/>
    </source>
</evidence>
<dbReference type="InterPro" id="IPR051970">
    <property type="entry name" value="TEL2_Regulation"/>
</dbReference>
<dbReference type="Proteomes" id="UP000799421">
    <property type="component" value="Unassembled WGS sequence"/>
</dbReference>
<dbReference type="InterPro" id="IPR038528">
    <property type="entry name" value="TEL2_C_sf"/>
</dbReference>
<dbReference type="PANTHER" id="PTHR15830:SF10">
    <property type="entry name" value="TELOMERE LENGTH REGULATION PROTEIN TEL2 HOMOLOG"/>
    <property type="match status" value="1"/>
</dbReference>
<feature type="compositionally biased region" description="Basic and acidic residues" evidence="2">
    <location>
        <begin position="524"/>
        <end position="539"/>
    </location>
</feature>
<name>A0A6A7BRH5_9PEZI</name>
<dbReference type="GO" id="GO:0051083">
    <property type="term" value="P:'de novo' cotranslational protein folding"/>
    <property type="evidence" value="ECO:0007669"/>
    <property type="project" value="TreeGrafter"/>
</dbReference>
<comment type="similarity">
    <text evidence="1">Belongs to the TEL2 family.</text>
</comment>
<feature type="region of interest" description="Disordered" evidence="2">
    <location>
        <begin position="511"/>
        <end position="549"/>
    </location>
</feature>
<evidence type="ECO:0000259" key="3">
    <source>
        <dbReference type="Pfam" id="PF10193"/>
    </source>
</evidence>
<dbReference type="OrthoDB" id="10258062at2759"/>
<dbReference type="GO" id="GO:0042162">
    <property type="term" value="F:telomeric DNA binding"/>
    <property type="evidence" value="ECO:0007669"/>
    <property type="project" value="TreeGrafter"/>
</dbReference>
<feature type="domain" description="Telomere length regulation protein conserved" evidence="3">
    <location>
        <begin position="553"/>
        <end position="660"/>
    </location>
</feature>
<dbReference type="EMBL" id="MU006031">
    <property type="protein sequence ID" value="KAF2857692.1"/>
    <property type="molecule type" value="Genomic_DNA"/>
</dbReference>
<evidence type="ECO:0000256" key="2">
    <source>
        <dbReference type="SAM" id="MobiDB-lite"/>
    </source>
</evidence>
<gene>
    <name evidence="4" type="ORF">K470DRAFT_260560</name>
</gene>
<dbReference type="GO" id="GO:0005829">
    <property type="term" value="C:cytosol"/>
    <property type="evidence" value="ECO:0007669"/>
    <property type="project" value="TreeGrafter"/>
</dbReference>
<evidence type="ECO:0000313" key="5">
    <source>
        <dbReference type="Proteomes" id="UP000799421"/>
    </source>
</evidence>
<dbReference type="AlphaFoldDB" id="A0A6A7BRH5"/>
<reference evidence="4" key="1">
    <citation type="journal article" date="2020" name="Stud. Mycol.">
        <title>101 Dothideomycetes genomes: a test case for predicting lifestyles and emergence of pathogens.</title>
        <authorList>
            <person name="Haridas S."/>
            <person name="Albert R."/>
            <person name="Binder M."/>
            <person name="Bloem J."/>
            <person name="Labutti K."/>
            <person name="Salamov A."/>
            <person name="Andreopoulos B."/>
            <person name="Baker S."/>
            <person name="Barry K."/>
            <person name="Bills G."/>
            <person name="Bluhm B."/>
            <person name="Cannon C."/>
            <person name="Castanera R."/>
            <person name="Culley D."/>
            <person name="Daum C."/>
            <person name="Ezra D."/>
            <person name="Gonzalez J."/>
            <person name="Henrissat B."/>
            <person name="Kuo A."/>
            <person name="Liang C."/>
            <person name="Lipzen A."/>
            <person name="Lutzoni F."/>
            <person name="Magnuson J."/>
            <person name="Mondo S."/>
            <person name="Nolan M."/>
            <person name="Ohm R."/>
            <person name="Pangilinan J."/>
            <person name="Park H.-J."/>
            <person name="Ramirez L."/>
            <person name="Alfaro M."/>
            <person name="Sun H."/>
            <person name="Tritt A."/>
            <person name="Yoshinaga Y."/>
            <person name="Zwiers L.-H."/>
            <person name="Turgeon B."/>
            <person name="Goodwin S."/>
            <person name="Spatafora J."/>
            <person name="Crous P."/>
            <person name="Grigoriev I."/>
        </authorList>
    </citation>
    <scope>NUCLEOTIDE SEQUENCE</scope>
    <source>
        <strain evidence="4">CBS 480.64</strain>
    </source>
</reference>
<dbReference type="PANTHER" id="PTHR15830">
    <property type="entry name" value="TELOMERE LENGTH REGULATION PROTEIN TEL2 FAMILY MEMBER"/>
    <property type="match status" value="1"/>
</dbReference>
<dbReference type="Pfam" id="PF10193">
    <property type="entry name" value="Telomere_reg-2"/>
    <property type="match status" value="1"/>
</dbReference>
<dbReference type="GO" id="GO:0051879">
    <property type="term" value="F:Hsp90 protein binding"/>
    <property type="evidence" value="ECO:0007669"/>
    <property type="project" value="TreeGrafter"/>
</dbReference>
<sequence length="897" mass="97611">MPEVIKTRQSEDGGLVAVSSKHKKIEKEARVSDKAAPTGEVKSTDDALQYLRSQPDQITLISVLQQLKSGTLVNLCYPGPIQVQISGALVDSIVPSFWTVQAVRDLLVDCLTNVSGINAVFRRIQQIKTDVKSNIEAQDFLNLAERFLAGKNTASALWNGISDAVSEDTKRDITWKEIATLLGSGKVVSLVAQADKRGTSWLGDGQKYALWLGENIANILQSPPQAIQLLTPALSLGYPNELLQGFYTTFTQSSTNWDSLTTFHEGLPTLSRRHFESQTLTWLSKTYTHPNEAVISSLAGLIKTFTPNHLISLLSNPTQNASLSQPVRRASIVTIPTASLPALLEKQLSTFGSSLFIAHAPMTQQESLAQSILLTASRTPKSDLTSLVRSGVHSTGVGNRLDSNVDRARWLGMLVATGLSSLVDDASNTLDFGVEEMHTHEVESYLSLTKIEDNIGSFKDFAHLIPQKITHTLPARTRVGKGEFWNGKVVFGPPRPPVQTEIIGDCVAELSPSEEDEEDEEDGDLKPYPKPHPDPKDAETDPTLINRNPPKKPVYILDLIKSLRSDDAETFSLSLSSAASLIRRKAAYGEVREHASSLLSEFMSLQNNFDTEKFEELRLDALVATVGADPEGLAPRLARMVVTGREYSTATRAGGLVALGRVGMEIAGGENPGGGFVGERLPRELESIYGLPAGYSQQKKLSSAQTEITAPSSGRGIHSAQTSLLRTPAKLPSPQHKGGDLLTPSRTRSMRPVSRPNQLSKVAYVSFLAPLLGAYSLTSSLPPYILTLLITTCSLLLNASGPGTVSLADFTSEFLTFLLSLRSKAEEGRDVCDAVLFGVLTTFEIVPDPVLRSERELVREVGEWVSNVFEKLPRDEEKMRVMAASILLRVEEVGRGV</sequence>
<dbReference type="InterPro" id="IPR019337">
    <property type="entry name" value="Telomere_length_regulation_dom"/>
</dbReference>